<dbReference type="AlphaFoldDB" id="A1D176"/>
<feature type="region of interest" description="Disordered" evidence="1">
    <location>
        <begin position="102"/>
        <end position="150"/>
    </location>
</feature>
<accession>A1D176</accession>
<protein>
    <submittedName>
        <fullName evidence="2">Uncharacterized protein</fullName>
    </submittedName>
</protein>
<dbReference type="Proteomes" id="UP000006702">
    <property type="component" value="Unassembled WGS sequence"/>
</dbReference>
<sequence>MSDSRRIPRAPLSAQDRLWDLLDSGIRMWGKSGKQVQTLVDARNMSAAKSTAAVLVALLPCALAQANTSYVDHNVEANPDLTPQTVAKIDLSFSDCENGPLSKTLTMEQGGKHQLLSPPKLSNGNSQHLQPELSKSPGSSKFPSPLSPPPRWPARQFARCVSRSPVTPEACRAILSSFEFEKSYDEQSEMAILKLEKWLGYERWPWLDDFDRRRTICDKVSLILDKFLWSHRFVFYSYPIVAQVLY</sequence>
<evidence type="ECO:0000313" key="3">
    <source>
        <dbReference type="Proteomes" id="UP000006702"/>
    </source>
</evidence>
<dbReference type="KEGG" id="nfi:NFIA_008460"/>
<reference evidence="3" key="1">
    <citation type="journal article" date="2008" name="PLoS Genet.">
        <title>Genomic islands in the pathogenic filamentous fungus Aspergillus fumigatus.</title>
        <authorList>
            <person name="Fedorova N.D."/>
            <person name="Khaldi N."/>
            <person name="Joardar V.S."/>
            <person name="Maiti R."/>
            <person name="Amedeo P."/>
            <person name="Anderson M.J."/>
            <person name="Crabtree J."/>
            <person name="Silva J.C."/>
            <person name="Badger J.H."/>
            <person name="Albarraq A."/>
            <person name="Angiuoli S."/>
            <person name="Bussey H."/>
            <person name="Bowyer P."/>
            <person name="Cotty P.J."/>
            <person name="Dyer P.S."/>
            <person name="Egan A."/>
            <person name="Galens K."/>
            <person name="Fraser-Liggett C.M."/>
            <person name="Haas B.J."/>
            <person name="Inman J.M."/>
            <person name="Kent R."/>
            <person name="Lemieux S."/>
            <person name="Malavazi I."/>
            <person name="Orvis J."/>
            <person name="Roemer T."/>
            <person name="Ronning C.M."/>
            <person name="Sundaram J.P."/>
            <person name="Sutton G."/>
            <person name="Turner G."/>
            <person name="Venter J.C."/>
            <person name="White O.R."/>
            <person name="Whitty B.R."/>
            <person name="Youngman P."/>
            <person name="Wolfe K.H."/>
            <person name="Goldman G.H."/>
            <person name="Wortman J.R."/>
            <person name="Jiang B."/>
            <person name="Denning D.W."/>
            <person name="Nierman W.C."/>
        </authorList>
    </citation>
    <scope>NUCLEOTIDE SEQUENCE [LARGE SCALE GENOMIC DNA]</scope>
    <source>
        <strain evidence="3">ATCC 1020 / DSM 3700 / CBS 544.65 / FGSC A1164 / JCM 1740 / NRRL 181 / WB 181</strain>
    </source>
</reference>
<dbReference type="EMBL" id="DS027688">
    <property type="protein sequence ID" value="EAW22169.1"/>
    <property type="molecule type" value="Genomic_DNA"/>
</dbReference>
<dbReference type="RefSeq" id="XP_001264066.1">
    <property type="nucleotide sequence ID" value="XM_001264065.1"/>
</dbReference>
<evidence type="ECO:0000256" key="1">
    <source>
        <dbReference type="SAM" id="MobiDB-lite"/>
    </source>
</evidence>
<feature type="compositionally biased region" description="Polar residues" evidence="1">
    <location>
        <begin position="120"/>
        <end position="129"/>
    </location>
</feature>
<dbReference type="HOGENOM" id="CLU_1129326_0_0_1"/>
<dbReference type="VEuPathDB" id="FungiDB:NFIA_008460"/>
<keyword evidence="3" id="KW-1185">Reference proteome</keyword>
<gene>
    <name evidence="2" type="ORF">NFIA_008460</name>
</gene>
<proteinExistence type="predicted"/>
<dbReference type="GeneID" id="4591502"/>
<organism evidence="2 3">
    <name type="scientific">Neosartorya fischeri (strain ATCC 1020 / DSM 3700 / CBS 544.65 / FGSC A1164 / JCM 1740 / NRRL 181 / WB 181)</name>
    <name type="common">Aspergillus fischerianus</name>
    <dbReference type="NCBI Taxonomy" id="331117"/>
    <lineage>
        <taxon>Eukaryota</taxon>
        <taxon>Fungi</taxon>
        <taxon>Dikarya</taxon>
        <taxon>Ascomycota</taxon>
        <taxon>Pezizomycotina</taxon>
        <taxon>Eurotiomycetes</taxon>
        <taxon>Eurotiomycetidae</taxon>
        <taxon>Eurotiales</taxon>
        <taxon>Aspergillaceae</taxon>
        <taxon>Aspergillus</taxon>
        <taxon>Aspergillus subgen. Fumigati</taxon>
    </lineage>
</organism>
<evidence type="ECO:0000313" key="2">
    <source>
        <dbReference type="EMBL" id="EAW22169.1"/>
    </source>
</evidence>
<feature type="compositionally biased region" description="Low complexity" evidence="1">
    <location>
        <begin position="133"/>
        <end position="144"/>
    </location>
</feature>
<dbReference type="OrthoDB" id="4508312at2759"/>
<name>A1D176_NEOFI</name>